<gene>
    <name evidence="2" type="ORF">XELAEV_18020250mg</name>
</gene>
<sequence>MDHHKKRKMDWRKERERGRKQVRKEEQYKKHSLTDNIRNRTSHIALLTSDTDYVALHMTPQKSWMCPRAK</sequence>
<protein>
    <submittedName>
        <fullName evidence="2">Uncharacterized protein</fullName>
    </submittedName>
</protein>
<evidence type="ECO:0000256" key="1">
    <source>
        <dbReference type="SAM" id="MobiDB-lite"/>
    </source>
</evidence>
<proteinExistence type="predicted"/>
<evidence type="ECO:0000313" key="3">
    <source>
        <dbReference type="Proteomes" id="UP000694892"/>
    </source>
</evidence>
<feature type="compositionally biased region" description="Basic and acidic residues" evidence="1">
    <location>
        <begin position="11"/>
        <end position="29"/>
    </location>
</feature>
<feature type="compositionally biased region" description="Basic residues" evidence="1">
    <location>
        <begin position="1"/>
        <end position="10"/>
    </location>
</feature>
<feature type="region of interest" description="Disordered" evidence="1">
    <location>
        <begin position="1"/>
        <end position="29"/>
    </location>
</feature>
<dbReference type="AlphaFoldDB" id="A0A974D6V3"/>
<evidence type="ECO:0000313" key="2">
    <source>
        <dbReference type="EMBL" id="OCT86564.1"/>
    </source>
</evidence>
<accession>A0A974D6V3</accession>
<dbReference type="EMBL" id="CM004471">
    <property type="protein sequence ID" value="OCT86564.1"/>
    <property type="molecule type" value="Genomic_DNA"/>
</dbReference>
<dbReference type="Proteomes" id="UP000694892">
    <property type="component" value="Chromosome 3S"/>
</dbReference>
<organism evidence="2 3">
    <name type="scientific">Xenopus laevis</name>
    <name type="common">African clawed frog</name>
    <dbReference type="NCBI Taxonomy" id="8355"/>
    <lineage>
        <taxon>Eukaryota</taxon>
        <taxon>Metazoa</taxon>
        <taxon>Chordata</taxon>
        <taxon>Craniata</taxon>
        <taxon>Vertebrata</taxon>
        <taxon>Euteleostomi</taxon>
        <taxon>Amphibia</taxon>
        <taxon>Batrachia</taxon>
        <taxon>Anura</taxon>
        <taxon>Pipoidea</taxon>
        <taxon>Pipidae</taxon>
        <taxon>Xenopodinae</taxon>
        <taxon>Xenopus</taxon>
        <taxon>Xenopus</taxon>
    </lineage>
</organism>
<name>A0A974D6V3_XENLA</name>
<reference evidence="3" key="1">
    <citation type="journal article" date="2016" name="Nature">
        <title>Genome evolution in the allotetraploid frog Xenopus laevis.</title>
        <authorList>
            <person name="Session A.M."/>
            <person name="Uno Y."/>
            <person name="Kwon T."/>
            <person name="Chapman J.A."/>
            <person name="Toyoda A."/>
            <person name="Takahashi S."/>
            <person name="Fukui A."/>
            <person name="Hikosaka A."/>
            <person name="Suzuki A."/>
            <person name="Kondo M."/>
            <person name="van Heeringen S.J."/>
            <person name="Quigley I."/>
            <person name="Heinz S."/>
            <person name="Ogino H."/>
            <person name="Ochi H."/>
            <person name="Hellsten U."/>
            <person name="Lyons J.B."/>
            <person name="Simakov O."/>
            <person name="Putnam N."/>
            <person name="Stites J."/>
            <person name="Kuroki Y."/>
            <person name="Tanaka T."/>
            <person name="Michiue T."/>
            <person name="Watanabe M."/>
            <person name="Bogdanovic O."/>
            <person name="Lister R."/>
            <person name="Georgiou G."/>
            <person name="Paranjpe S.S."/>
            <person name="van Kruijsbergen I."/>
            <person name="Shu S."/>
            <person name="Carlson J."/>
            <person name="Kinoshita T."/>
            <person name="Ohta Y."/>
            <person name="Mawaribuchi S."/>
            <person name="Jenkins J."/>
            <person name="Grimwood J."/>
            <person name="Schmutz J."/>
            <person name="Mitros T."/>
            <person name="Mozaffari S.V."/>
            <person name="Suzuki Y."/>
            <person name="Haramoto Y."/>
            <person name="Yamamoto T.S."/>
            <person name="Takagi C."/>
            <person name="Heald R."/>
            <person name="Miller K."/>
            <person name="Haudenschild C."/>
            <person name="Kitzman J."/>
            <person name="Nakayama T."/>
            <person name="Izutsu Y."/>
            <person name="Robert J."/>
            <person name="Fortriede J."/>
            <person name="Burns K."/>
            <person name="Lotay V."/>
            <person name="Karimi K."/>
            <person name="Yasuoka Y."/>
            <person name="Dichmann D.S."/>
            <person name="Flajnik M.F."/>
            <person name="Houston D.W."/>
            <person name="Shendure J."/>
            <person name="DuPasquier L."/>
            <person name="Vize P.D."/>
            <person name="Zorn A.M."/>
            <person name="Ito M."/>
            <person name="Marcotte E.M."/>
            <person name="Wallingford J.B."/>
            <person name="Ito Y."/>
            <person name="Asashima M."/>
            <person name="Ueno N."/>
            <person name="Matsuda Y."/>
            <person name="Veenstra G.J."/>
            <person name="Fujiyama A."/>
            <person name="Harland R.M."/>
            <person name="Taira M."/>
            <person name="Rokhsar D.S."/>
        </authorList>
    </citation>
    <scope>NUCLEOTIDE SEQUENCE [LARGE SCALE GENOMIC DNA]</scope>
    <source>
        <strain evidence="3">J</strain>
    </source>
</reference>